<evidence type="ECO:0000256" key="4">
    <source>
        <dbReference type="ARBA" id="ARBA00022989"/>
    </source>
</evidence>
<dbReference type="GO" id="GO:0022857">
    <property type="term" value="F:transmembrane transporter activity"/>
    <property type="evidence" value="ECO:0007669"/>
    <property type="project" value="InterPro"/>
</dbReference>
<dbReference type="GO" id="GO:0005886">
    <property type="term" value="C:plasma membrane"/>
    <property type="evidence" value="ECO:0007669"/>
    <property type="project" value="UniProtKB-SubCell"/>
</dbReference>
<accession>E3HDS2</accession>
<sequence>MITDKILKLSTYAGKIILENGGETHRVENTVCKICEMYGYSSDCFATLTGIMASLEDQEGNISSLIVRISKRGTNLDKIHRVNLLADEAYKHTPEEFMRSLKSIEIKKPYPMHLNFLAYAFCAASFSVIFGGTYRDFIVAMIVGGALNIFIRISTKLEINNFIINSVGGSICAVIGVFFLKIGVADNLDKIIIGSLMLLVPGLALTNAVRDIIAGDFIAGIARGVEALLIATSLAIGTGAVLTLML</sequence>
<reference evidence="9 10" key="1">
    <citation type="journal article" date="2010" name="Stand. Genomic Sci.">
        <title>Complete genome sequence of Ilyobacter polytropus type strain (CuHbu1).</title>
        <authorList>
            <person name="Sikorski J."/>
            <person name="Chertkov O."/>
            <person name="Lapidus A."/>
            <person name="Nolan M."/>
            <person name="Lucas S."/>
            <person name="Del Rio T.G."/>
            <person name="Tice H."/>
            <person name="Cheng J.F."/>
            <person name="Tapia R."/>
            <person name="Han C."/>
            <person name="Goodwin L."/>
            <person name="Pitluck S."/>
            <person name="Liolios K."/>
            <person name="Ivanova N."/>
            <person name="Mavromatis K."/>
            <person name="Mikhailova N."/>
            <person name="Pati A."/>
            <person name="Chen A."/>
            <person name="Palaniappan K."/>
            <person name="Land M."/>
            <person name="Hauser L."/>
            <person name="Chang Y.J."/>
            <person name="Jeffries C.D."/>
            <person name="Brambilla E."/>
            <person name="Yasawong M."/>
            <person name="Rohde M."/>
            <person name="Pukall R."/>
            <person name="Spring S."/>
            <person name="Goker M."/>
            <person name="Woyke T."/>
            <person name="Bristow J."/>
            <person name="Eisen J.A."/>
            <person name="Markowitz V."/>
            <person name="Hugenholtz P."/>
            <person name="Kyrpides N.C."/>
            <person name="Klenk H.P."/>
        </authorList>
    </citation>
    <scope>NUCLEOTIDE SEQUENCE [LARGE SCALE GENOMIC DNA]</scope>
    <source>
        <strain evidence="10">ATCC 51220 / DSM 2926 / LMG 16218 / CuHBu1</strain>
        <plasmid evidence="10">pILYOP01</plasmid>
    </source>
</reference>
<dbReference type="PANTHER" id="PTHR34390">
    <property type="entry name" value="UPF0442 PROTEIN YJJB-RELATED"/>
    <property type="match status" value="1"/>
</dbReference>
<evidence type="ECO:0000313" key="10">
    <source>
        <dbReference type="Proteomes" id="UP000006875"/>
    </source>
</evidence>
<keyword evidence="9" id="KW-0614">Plasmid</keyword>
<dbReference type="KEGG" id="ipo:Ilyop_2499"/>
<dbReference type="InterPro" id="IPR010619">
    <property type="entry name" value="ThrE-like_N"/>
</dbReference>
<proteinExistence type="inferred from homology"/>
<dbReference type="RefSeq" id="WP_013388917.1">
    <property type="nucleotide sequence ID" value="NC_014633.1"/>
</dbReference>
<feature type="transmembrane region" description="Helical" evidence="7">
    <location>
        <begin position="162"/>
        <end position="185"/>
    </location>
</feature>
<evidence type="ECO:0000256" key="6">
    <source>
        <dbReference type="ARBA" id="ARBA00034125"/>
    </source>
</evidence>
<dbReference type="Pfam" id="PF06738">
    <property type="entry name" value="ThrE"/>
    <property type="match status" value="1"/>
</dbReference>
<evidence type="ECO:0000256" key="3">
    <source>
        <dbReference type="ARBA" id="ARBA00022692"/>
    </source>
</evidence>
<dbReference type="AlphaFoldDB" id="E3HDS2"/>
<feature type="domain" description="Threonine/serine exporter-like N-terminal" evidence="8">
    <location>
        <begin position="11"/>
        <end position="244"/>
    </location>
</feature>
<gene>
    <name evidence="9" type="ordered locus">Ilyop_2499</name>
</gene>
<evidence type="ECO:0000256" key="2">
    <source>
        <dbReference type="ARBA" id="ARBA00022475"/>
    </source>
</evidence>
<name>E3HDS2_ILYPC</name>
<evidence type="ECO:0000256" key="5">
    <source>
        <dbReference type="ARBA" id="ARBA00023136"/>
    </source>
</evidence>
<keyword evidence="4 7" id="KW-1133">Transmembrane helix</keyword>
<dbReference type="OrthoDB" id="9813917at2"/>
<evidence type="ECO:0000313" key="9">
    <source>
        <dbReference type="EMBL" id="ADO84258.1"/>
    </source>
</evidence>
<keyword evidence="5 7" id="KW-0472">Membrane</keyword>
<feature type="transmembrane region" description="Helical" evidence="7">
    <location>
        <begin position="191"/>
        <end position="213"/>
    </location>
</feature>
<evidence type="ECO:0000259" key="8">
    <source>
        <dbReference type="Pfam" id="PF06738"/>
    </source>
</evidence>
<dbReference type="InterPro" id="IPR050539">
    <property type="entry name" value="ThrE_Dicarb/AminoAcid_Exp"/>
</dbReference>
<keyword evidence="10" id="KW-1185">Reference proteome</keyword>
<geneLocation type="plasmid" evidence="9 10">
    <name>pILYOP01</name>
</geneLocation>
<dbReference type="HOGENOM" id="CLU_070277_0_0_0"/>
<protein>
    <recommendedName>
        <fullName evidence="8">Threonine/serine exporter-like N-terminal domain-containing protein</fullName>
    </recommendedName>
</protein>
<keyword evidence="2" id="KW-1003">Cell membrane</keyword>
<feature type="transmembrane region" description="Helical" evidence="7">
    <location>
        <begin position="137"/>
        <end position="155"/>
    </location>
</feature>
<evidence type="ECO:0000256" key="1">
    <source>
        <dbReference type="ARBA" id="ARBA00004651"/>
    </source>
</evidence>
<dbReference type="PANTHER" id="PTHR34390:SF2">
    <property type="entry name" value="SUCCINATE TRANSPORTER SUBUNIT YJJP-RELATED"/>
    <property type="match status" value="1"/>
</dbReference>
<feature type="transmembrane region" description="Helical" evidence="7">
    <location>
        <begin position="225"/>
        <end position="245"/>
    </location>
</feature>
<comment type="subcellular location">
    <subcellularLocation>
        <location evidence="1">Cell membrane</location>
        <topology evidence="1">Multi-pass membrane protein</topology>
    </subcellularLocation>
</comment>
<dbReference type="GO" id="GO:0015744">
    <property type="term" value="P:succinate transport"/>
    <property type="evidence" value="ECO:0007669"/>
    <property type="project" value="TreeGrafter"/>
</dbReference>
<evidence type="ECO:0000256" key="7">
    <source>
        <dbReference type="SAM" id="Phobius"/>
    </source>
</evidence>
<feature type="transmembrane region" description="Helical" evidence="7">
    <location>
        <begin position="112"/>
        <end position="131"/>
    </location>
</feature>
<dbReference type="EMBL" id="CP002282">
    <property type="protein sequence ID" value="ADO84258.1"/>
    <property type="molecule type" value="Genomic_DNA"/>
</dbReference>
<keyword evidence="3 7" id="KW-0812">Transmembrane</keyword>
<comment type="similarity">
    <text evidence="6">Belongs to the ThrE exporter (TC 2.A.79) family.</text>
</comment>
<dbReference type="Proteomes" id="UP000006875">
    <property type="component" value="Plasmid pILYOP01"/>
</dbReference>
<organism evidence="9 10">
    <name type="scientific">Ilyobacter polytropus (strain ATCC 51220 / DSM 2926 / LMG 16218 / CuHBu1)</name>
    <dbReference type="NCBI Taxonomy" id="572544"/>
    <lineage>
        <taxon>Bacteria</taxon>
        <taxon>Fusobacteriati</taxon>
        <taxon>Fusobacteriota</taxon>
        <taxon>Fusobacteriia</taxon>
        <taxon>Fusobacteriales</taxon>
        <taxon>Fusobacteriaceae</taxon>
        <taxon>Ilyobacter</taxon>
    </lineage>
</organism>